<dbReference type="OrthoDB" id="9810080at2"/>
<dbReference type="Gene3D" id="1.20.1050.10">
    <property type="match status" value="1"/>
</dbReference>
<dbReference type="AlphaFoldDB" id="A0A4D7QJN8"/>
<dbReference type="InterPro" id="IPR036249">
    <property type="entry name" value="Thioredoxin-like_sf"/>
</dbReference>
<dbReference type="Proteomes" id="UP000298588">
    <property type="component" value="Chromosome"/>
</dbReference>
<protein>
    <submittedName>
        <fullName evidence="3">Glutathione S-transferase</fullName>
    </submittedName>
</protein>
<dbReference type="EMBL" id="CP039865">
    <property type="protein sequence ID" value="QCK87305.1"/>
    <property type="molecule type" value="Genomic_DNA"/>
</dbReference>
<reference evidence="3 4" key="1">
    <citation type="submission" date="2019-04" db="EMBL/GenBank/DDBJ databases">
        <title>Phreatobacter aquaticus sp. nov.</title>
        <authorList>
            <person name="Choi A."/>
            <person name="Baek K."/>
        </authorList>
    </citation>
    <scope>NUCLEOTIDE SEQUENCE [LARGE SCALE GENOMIC DNA]</scope>
    <source>
        <strain evidence="3 4">NMCR1094</strain>
    </source>
</reference>
<proteinExistence type="predicted"/>
<dbReference type="RefSeq" id="WP_137100634.1">
    <property type="nucleotide sequence ID" value="NZ_CP039865.1"/>
</dbReference>
<evidence type="ECO:0000259" key="1">
    <source>
        <dbReference type="PROSITE" id="PS50404"/>
    </source>
</evidence>
<dbReference type="SFLD" id="SFLDG00358">
    <property type="entry name" value="Main_(cytGST)"/>
    <property type="match status" value="1"/>
</dbReference>
<accession>A0A4D7QJN8</accession>
<keyword evidence="4" id="KW-1185">Reference proteome</keyword>
<organism evidence="3 4">
    <name type="scientific">Phreatobacter aquaticus</name>
    <dbReference type="NCBI Taxonomy" id="2570229"/>
    <lineage>
        <taxon>Bacteria</taxon>
        <taxon>Pseudomonadati</taxon>
        <taxon>Pseudomonadota</taxon>
        <taxon>Alphaproteobacteria</taxon>
        <taxon>Hyphomicrobiales</taxon>
        <taxon>Phreatobacteraceae</taxon>
        <taxon>Phreatobacter</taxon>
    </lineage>
</organism>
<dbReference type="InterPro" id="IPR010987">
    <property type="entry name" value="Glutathione-S-Trfase_C-like"/>
</dbReference>
<dbReference type="SUPFAM" id="SSF47616">
    <property type="entry name" value="GST C-terminal domain-like"/>
    <property type="match status" value="1"/>
</dbReference>
<gene>
    <name evidence="3" type="ORF">E8L99_16845</name>
</gene>
<dbReference type="Pfam" id="PF13417">
    <property type="entry name" value="GST_N_3"/>
    <property type="match status" value="1"/>
</dbReference>
<dbReference type="KEGG" id="paqt:E8L99_16845"/>
<dbReference type="PANTHER" id="PTHR44051">
    <property type="entry name" value="GLUTATHIONE S-TRANSFERASE-RELATED"/>
    <property type="match status" value="1"/>
</dbReference>
<evidence type="ECO:0000259" key="2">
    <source>
        <dbReference type="PROSITE" id="PS50405"/>
    </source>
</evidence>
<dbReference type="InterPro" id="IPR004046">
    <property type="entry name" value="GST_C"/>
</dbReference>
<dbReference type="SFLD" id="SFLDS00019">
    <property type="entry name" value="Glutathione_Transferase_(cytos"/>
    <property type="match status" value="1"/>
</dbReference>
<sequence length="213" mass="23741">MPDFRLHCFAQSGNANKVALMLNLAGLDWEPVPVQFFAGATRDPAWRAEVNPMGEAPVLEHDGRRLSQSGVILTYLARRSGKFGPANEDEELEILRWILFDNHKYTSYFATHRFMFSLAGKPADPAVLGFMRARTETALGIVEQHLAGRSFIVAERPTIADLSLAGYMFYPTEETGFDLSVSHPNIDAWRQRIAAMPGFKPPYELMPAAQPAS</sequence>
<feature type="domain" description="GST N-terminal" evidence="1">
    <location>
        <begin position="2"/>
        <end position="84"/>
    </location>
</feature>
<dbReference type="Gene3D" id="3.40.30.10">
    <property type="entry name" value="Glutaredoxin"/>
    <property type="match status" value="1"/>
</dbReference>
<dbReference type="InterPro" id="IPR040079">
    <property type="entry name" value="Glutathione_S-Trfase"/>
</dbReference>
<feature type="domain" description="GST C-terminal" evidence="2">
    <location>
        <begin position="87"/>
        <end position="213"/>
    </location>
</feature>
<dbReference type="InterPro" id="IPR036282">
    <property type="entry name" value="Glutathione-S-Trfase_C_sf"/>
</dbReference>
<dbReference type="InterPro" id="IPR004045">
    <property type="entry name" value="Glutathione_S-Trfase_N"/>
</dbReference>
<evidence type="ECO:0000313" key="4">
    <source>
        <dbReference type="Proteomes" id="UP000298588"/>
    </source>
</evidence>
<dbReference type="Pfam" id="PF00043">
    <property type="entry name" value="GST_C"/>
    <property type="match status" value="1"/>
</dbReference>
<keyword evidence="3" id="KW-0808">Transferase</keyword>
<evidence type="ECO:0000313" key="3">
    <source>
        <dbReference type="EMBL" id="QCK87305.1"/>
    </source>
</evidence>
<dbReference type="CDD" id="cd03056">
    <property type="entry name" value="GST_N_4"/>
    <property type="match status" value="1"/>
</dbReference>
<dbReference type="PROSITE" id="PS50404">
    <property type="entry name" value="GST_NTER"/>
    <property type="match status" value="1"/>
</dbReference>
<dbReference type="GO" id="GO:0016740">
    <property type="term" value="F:transferase activity"/>
    <property type="evidence" value="ECO:0007669"/>
    <property type="project" value="UniProtKB-KW"/>
</dbReference>
<dbReference type="SUPFAM" id="SSF52833">
    <property type="entry name" value="Thioredoxin-like"/>
    <property type="match status" value="1"/>
</dbReference>
<name>A0A4D7QJN8_9HYPH</name>
<dbReference type="PROSITE" id="PS50405">
    <property type="entry name" value="GST_CTER"/>
    <property type="match status" value="1"/>
</dbReference>
<dbReference type="PANTHER" id="PTHR44051:SF2">
    <property type="entry name" value="HYPOTHETICAL GLUTATHIONE S-TRANSFERASE LIKE PROTEIN"/>
    <property type="match status" value="1"/>
</dbReference>